<dbReference type="Gene3D" id="2.30.42.10">
    <property type="match status" value="1"/>
</dbReference>
<evidence type="ECO:0008006" key="5">
    <source>
        <dbReference type="Google" id="ProtNLM"/>
    </source>
</evidence>
<sequence length="511" mass="57666">MVKLHAFLAIVAIASQISSNEGSSRGGVCGQAPKNSRYSLRSRNVDETTHLRREEQKRIREEHIQNKLLIKQQRKTKAQEDVDRILKIQAMLHEKANAYKEEQRKQKLSKKTDDYNSTDDEIINEPPEGSEEWLPYESDNEFGTQTELKRTPWRVENLTLDLAQCVVGLASLTAGKQLFACSGTIVEFSKGVGYVVTSASLVRCSDKDEIADGLKINIYLSDGGNLEGFVSDVDFYYNICVIKVHSPSHLLSKSFSPNTEFFNFYGYHSKDIVSLGRSCKPWSLMVALGKLIPRRSKFDCYELFVSSCKVSKRGVGGPVMDFDGDVIGMNFYDKKGTPFLPSFIVLKCLQHFKDFKKVIRPLHGLQVQNLYDAELTLLQQKIQCGLPEVYGVIVEKVKDSSVEHSEIKVGDVITHVNGVPFSNAAELGGILLDKCHKHMLERQELNLSEDCNQMAPVMNLKFRAITFRGCKSEVTTQTIIVDKFTPSSCGLNRYFPQFMNVMRRMLLQGSL</sequence>
<dbReference type="Proteomes" id="UP000636709">
    <property type="component" value="Unassembled WGS sequence"/>
</dbReference>
<evidence type="ECO:0000313" key="4">
    <source>
        <dbReference type="Proteomes" id="UP000636709"/>
    </source>
</evidence>
<dbReference type="AlphaFoldDB" id="A0A835BD73"/>
<gene>
    <name evidence="3" type="ORF">HU200_037608</name>
</gene>
<dbReference type="EMBL" id="JACEFO010001897">
    <property type="protein sequence ID" value="KAF8695376.1"/>
    <property type="molecule type" value="Genomic_DNA"/>
</dbReference>
<reference evidence="3" key="1">
    <citation type="submission" date="2020-07" db="EMBL/GenBank/DDBJ databases">
        <title>Genome sequence and genetic diversity analysis of an under-domesticated orphan crop, white fonio (Digitaria exilis).</title>
        <authorList>
            <person name="Bennetzen J.L."/>
            <person name="Chen S."/>
            <person name="Ma X."/>
            <person name="Wang X."/>
            <person name="Yssel A.E.J."/>
            <person name="Chaluvadi S.R."/>
            <person name="Johnson M."/>
            <person name="Gangashetty P."/>
            <person name="Hamidou F."/>
            <person name="Sanogo M.D."/>
            <person name="Zwaenepoel A."/>
            <person name="Wallace J."/>
            <person name="Van De Peer Y."/>
            <person name="Van Deynze A."/>
        </authorList>
    </citation>
    <scope>NUCLEOTIDE SEQUENCE</scope>
    <source>
        <tissue evidence="3">Leaves</tissue>
    </source>
</reference>
<accession>A0A835BD73</accession>
<proteinExistence type="predicted"/>
<evidence type="ECO:0000256" key="2">
    <source>
        <dbReference type="SAM" id="SignalP"/>
    </source>
</evidence>
<keyword evidence="2" id="KW-0732">Signal</keyword>
<feature type="compositionally biased region" description="Acidic residues" evidence="1">
    <location>
        <begin position="116"/>
        <end position="131"/>
    </location>
</feature>
<keyword evidence="4" id="KW-1185">Reference proteome</keyword>
<dbReference type="SUPFAM" id="SSF50156">
    <property type="entry name" value="PDZ domain-like"/>
    <property type="match status" value="1"/>
</dbReference>
<dbReference type="Gene3D" id="2.40.10.120">
    <property type="match status" value="1"/>
</dbReference>
<feature type="region of interest" description="Disordered" evidence="1">
    <location>
        <begin position="99"/>
        <end position="136"/>
    </location>
</feature>
<organism evidence="3 4">
    <name type="scientific">Digitaria exilis</name>
    <dbReference type="NCBI Taxonomy" id="1010633"/>
    <lineage>
        <taxon>Eukaryota</taxon>
        <taxon>Viridiplantae</taxon>
        <taxon>Streptophyta</taxon>
        <taxon>Embryophyta</taxon>
        <taxon>Tracheophyta</taxon>
        <taxon>Spermatophyta</taxon>
        <taxon>Magnoliopsida</taxon>
        <taxon>Liliopsida</taxon>
        <taxon>Poales</taxon>
        <taxon>Poaceae</taxon>
        <taxon>PACMAD clade</taxon>
        <taxon>Panicoideae</taxon>
        <taxon>Panicodae</taxon>
        <taxon>Paniceae</taxon>
        <taxon>Anthephorinae</taxon>
        <taxon>Digitaria</taxon>
    </lineage>
</organism>
<dbReference type="PANTHER" id="PTHR47389:SF5">
    <property type="entry name" value="OS09G0436700 PROTEIN"/>
    <property type="match status" value="1"/>
</dbReference>
<evidence type="ECO:0000256" key="1">
    <source>
        <dbReference type="SAM" id="MobiDB-lite"/>
    </source>
</evidence>
<evidence type="ECO:0000313" key="3">
    <source>
        <dbReference type="EMBL" id="KAF8695376.1"/>
    </source>
</evidence>
<dbReference type="InterPro" id="IPR009003">
    <property type="entry name" value="Peptidase_S1_PA"/>
</dbReference>
<dbReference type="OrthoDB" id="4217619at2759"/>
<name>A0A835BD73_9POAL</name>
<dbReference type="InterPro" id="IPR036034">
    <property type="entry name" value="PDZ_sf"/>
</dbReference>
<protein>
    <recommendedName>
        <fullName evidence="5">PDZ domain-containing protein</fullName>
    </recommendedName>
</protein>
<dbReference type="PANTHER" id="PTHR47389">
    <property type="entry name" value="OS09G0436400 PROTEIN"/>
    <property type="match status" value="1"/>
</dbReference>
<dbReference type="SUPFAM" id="SSF50494">
    <property type="entry name" value="Trypsin-like serine proteases"/>
    <property type="match status" value="1"/>
</dbReference>
<feature type="signal peptide" evidence="2">
    <location>
        <begin position="1"/>
        <end position="19"/>
    </location>
</feature>
<comment type="caution">
    <text evidence="3">The sequence shown here is derived from an EMBL/GenBank/DDBJ whole genome shotgun (WGS) entry which is preliminary data.</text>
</comment>
<feature type="compositionally biased region" description="Basic and acidic residues" evidence="1">
    <location>
        <begin position="99"/>
        <end position="114"/>
    </location>
</feature>
<feature type="chain" id="PRO_5033036270" description="PDZ domain-containing protein" evidence="2">
    <location>
        <begin position="20"/>
        <end position="511"/>
    </location>
</feature>